<protein>
    <submittedName>
        <fullName evidence="4">Transposase</fullName>
    </submittedName>
</protein>
<proteinExistence type="predicted"/>
<evidence type="ECO:0000313" key="4">
    <source>
        <dbReference type="WBParaSite" id="TCNE_0000514001-mRNA-1"/>
    </source>
</evidence>
<dbReference type="EMBL" id="UYWY01011339">
    <property type="protein sequence ID" value="VDM34295.1"/>
    <property type="molecule type" value="Genomic_DNA"/>
</dbReference>
<feature type="region of interest" description="Disordered" evidence="1">
    <location>
        <begin position="1"/>
        <end position="34"/>
    </location>
</feature>
<accession>A0A183U9H0</accession>
<name>A0A183U9H0_TOXCA</name>
<gene>
    <name evidence="2" type="ORF">TCNE_LOCUS5138</name>
</gene>
<feature type="compositionally biased region" description="Basic and acidic residues" evidence="1">
    <location>
        <begin position="24"/>
        <end position="34"/>
    </location>
</feature>
<evidence type="ECO:0000313" key="2">
    <source>
        <dbReference type="EMBL" id="VDM34295.1"/>
    </source>
</evidence>
<reference evidence="2 3" key="2">
    <citation type="submission" date="2018-11" db="EMBL/GenBank/DDBJ databases">
        <authorList>
            <consortium name="Pathogen Informatics"/>
        </authorList>
    </citation>
    <scope>NUCLEOTIDE SEQUENCE [LARGE SCALE GENOMIC DNA]</scope>
</reference>
<organism evidence="3 4">
    <name type="scientific">Toxocara canis</name>
    <name type="common">Canine roundworm</name>
    <dbReference type="NCBI Taxonomy" id="6265"/>
    <lineage>
        <taxon>Eukaryota</taxon>
        <taxon>Metazoa</taxon>
        <taxon>Ecdysozoa</taxon>
        <taxon>Nematoda</taxon>
        <taxon>Chromadorea</taxon>
        <taxon>Rhabditida</taxon>
        <taxon>Spirurina</taxon>
        <taxon>Ascaridomorpha</taxon>
        <taxon>Ascaridoidea</taxon>
        <taxon>Toxocaridae</taxon>
        <taxon>Toxocara</taxon>
    </lineage>
</organism>
<dbReference type="Proteomes" id="UP000050794">
    <property type="component" value="Unassembled WGS sequence"/>
</dbReference>
<keyword evidence="3" id="KW-1185">Reference proteome</keyword>
<evidence type="ECO:0000313" key="3">
    <source>
        <dbReference type="Proteomes" id="UP000050794"/>
    </source>
</evidence>
<evidence type="ECO:0000256" key="1">
    <source>
        <dbReference type="SAM" id="MobiDB-lite"/>
    </source>
</evidence>
<reference evidence="4" key="1">
    <citation type="submission" date="2016-06" db="UniProtKB">
        <authorList>
            <consortium name="WormBaseParasite"/>
        </authorList>
    </citation>
    <scope>IDENTIFICATION</scope>
</reference>
<dbReference type="AlphaFoldDB" id="A0A183U9H0"/>
<sequence>MLEENGEGDETSPKSLKTVLDQKNYLEERNRYLE</sequence>
<feature type="compositionally biased region" description="Acidic residues" evidence="1">
    <location>
        <begin position="1"/>
        <end position="10"/>
    </location>
</feature>
<dbReference type="WBParaSite" id="TCNE_0000514001-mRNA-1">
    <property type="protein sequence ID" value="TCNE_0000514001-mRNA-1"/>
    <property type="gene ID" value="TCNE_0000514001"/>
</dbReference>